<sequence length="379" mass="42719">MPVGPVDDKGTVLYFEDSGAPEGSLDYVTLVLVHGAMIHSAIFRKMIPYAAVNNLRLVLLNKRDYPGSTLYSQEELEALASLDREVQAAAIKARGFEFAAFMRWFIETESIPPLSEIPGTDGMRAGGIAILGWSAGNRQTISLLAHAHELQDETKTFLNSYFRSFIVFDCAPTGLGFPPLPGLYSPLRDPKAANKNTTEFPISIATYFTQVVTRPDEDAESPGFVEMLHARKPMHEAEGADPRFMPTTLRMTPEERAEVTYAEAVWRSQRLILRMDVSVFRENVLQAFFECLVDDSTGGEQLIWPRVKVHSVWCDMSPGDDVYGGNKLKQMVREYRGKGRGRSVEVHKLEQANHFVHWDEPERTTKFLATIMQIEHLYK</sequence>
<dbReference type="GeneID" id="36324471"/>
<proteinExistence type="predicted"/>
<keyword evidence="2" id="KW-1185">Reference proteome</keyword>
<reference evidence="1 2" key="1">
    <citation type="submission" date="2017-04" db="EMBL/GenBank/DDBJ databases">
        <title>Genome Sequence of the Model Brown-Rot Fungus Postia placenta SB12.</title>
        <authorList>
            <consortium name="DOE Joint Genome Institute"/>
            <person name="Gaskell J."/>
            <person name="Kersten P."/>
            <person name="Larrondo L.F."/>
            <person name="Canessa P."/>
            <person name="Martinez D."/>
            <person name="Hibbett D."/>
            <person name="Schmoll M."/>
            <person name="Kubicek C.P."/>
            <person name="Martinez A.T."/>
            <person name="Yadav J."/>
            <person name="Master E."/>
            <person name="Magnuson J.K."/>
            <person name="James T."/>
            <person name="Yaver D."/>
            <person name="Berka R."/>
            <person name="Labutti K."/>
            <person name="Lipzen A."/>
            <person name="Aerts A."/>
            <person name="Barry K."/>
            <person name="Henrissat B."/>
            <person name="Blanchette R."/>
            <person name="Grigoriev I."/>
            <person name="Cullen D."/>
        </authorList>
    </citation>
    <scope>NUCLEOTIDE SEQUENCE [LARGE SCALE GENOMIC DNA]</scope>
    <source>
        <strain evidence="1 2">MAD-698-R-SB12</strain>
    </source>
</reference>
<dbReference type="AlphaFoldDB" id="A0A1X6MUH0"/>
<dbReference type="EMBL" id="KZ110601">
    <property type="protein sequence ID" value="OSX60025.1"/>
    <property type="molecule type" value="Genomic_DNA"/>
</dbReference>
<organism evidence="1 2">
    <name type="scientific">Postia placenta MAD-698-R-SB12</name>
    <dbReference type="NCBI Taxonomy" id="670580"/>
    <lineage>
        <taxon>Eukaryota</taxon>
        <taxon>Fungi</taxon>
        <taxon>Dikarya</taxon>
        <taxon>Basidiomycota</taxon>
        <taxon>Agaricomycotina</taxon>
        <taxon>Agaricomycetes</taxon>
        <taxon>Polyporales</taxon>
        <taxon>Adustoporiaceae</taxon>
        <taxon>Rhodonia</taxon>
    </lineage>
</organism>
<accession>A0A1X6MUH0</accession>
<dbReference type="Gene3D" id="3.40.50.1820">
    <property type="entry name" value="alpha/beta hydrolase"/>
    <property type="match status" value="1"/>
</dbReference>
<dbReference type="InterPro" id="IPR029058">
    <property type="entry name" value="AB_hydrolase_fold"/>
</dbReference>
<dbReference type="RefSeq" id="XP_024336819.1">
    <property type="nucleotide sequence ID" value="XM_024479521.1"/>
</dbReference>
<dbReference type="OrthoDB" id="3466517at2759"/>
<dbReference type="SUPFAM" id="SSF53474">
    <property type="entry name" value="alpha/beta-Hydrolases"/>
    <property type="match status" value="1"/>
</dbReference>
<dbReference type="Proteomes" id="UP000194127">
    <property type="component" value="Unassembled WGS sequence"/>
</dbReference>
<evidence type="ECO:0000313" key="2">
    <source>
        <dbReference type="Proteomes" id="UP000194127"/>
    </source>
</evidence>
<name>A0A1X6MUH0_9APHY</name>
<evidence type="ECO:0000313" key="1">
    <source>
        <dbReference type="EMBL" id="OSX60025.1"/>
    </source>
</evidence>
<protein>
    <submittedName>
        <fullName evidence="1">Uncharacterized protein</fullName>
    </submittedName>
</protein>
<gene>
    <name evidence="1" type="ORF">POSPLADRAFT_1048462</name>
</gene>